<organism evidence="1">
    <name type="scientific">virus sp. ctQcs9</name>
    <dbReference type="NCBI Taxonomy" id="2825816"/>
    <lineage>
        <taxon>Viruses</taxon>
    </lineage>
</organism>
<reference evidence="1" key="1">
    <citation type="journal article" date="2021" name="Proc. Natl. Acad. Sci. U.S.A.">
        <title>A Catalog of Tens of Thousands of Viruses from Human Metagenomes Reveals Hidden Associations with Chronic Diseases.</title>
        <authorList>
            <person name="Tisza M.J."/>
            <person name="Buck C.B."/>
        </authorList>
    </citation>
    <scope>NUCLEOTIDE SEQUENCE</scope>
    <source>
        <strain evidence="1">CtQcs9</strain>
    </source>
</reference>
<proteinExistence type="predicted"/>
<evidence type="ECO:0000313" key="1">
    <source>
        <dbReference type="EMBL" id="DAE28153.1"/>
    </source>
</evidence>
<name>A0A8S5RAR0_9VIRU</name>
<protein>
    <submittedName>
        <fullName evidence="1">Uncharacterized protein</fullName>
    </submittedName>
</protein>
<accession>A0A8S5RAR0</accession>
<sequence>MSGTDNRAKNTYMMIFGARHTDKQERDGELRAYRKISYDNMPQGAKTSGYLKLDEDGNNDGFIYYSNAEKQPLNAIIQLNGVASTLDKALKVDYQFPIKD</sequence>
<dbReference type="EMBL" id="BK059082">
    <property type="protein sequence ID" value="DAE28153.1"/>
    <property type="molecule type" value="Genomic_DNA"/>
</dbReference>